<protein>
    <submittedName>
        <fullName evidence="7">Nitroreductase family protein</fullName>
    </submittedName>
</protein>
<evidence type="ECO:0000256" key="4">
    <source>
        <dbReference type="ARBA" id="ARBA00022643"/>
    </source>
</evidence>
<sequence length="178" mass="19734">MNECIEIIKKRRSTRSFQASMPPAALVREVVEAGLYAPCSMDSESTRIIVITDKDLRQKLSELNCSLGYWKKGFDPFYGAPVIILVVADKDDVNHVYNGSVQLMTMMLAAESLGLQTCWVHRAKEEMEKPLGQEILSRAGIFFRPGQFAGIGHLAIGYGAEEPAPPAPRKEGRISYIS</sequence>
<dbReference type="SUPFAM" id="SSF55469">
    <property type="entry name" value="FMN-dependent nitroreductase-like"/>
    <property type="match status" value="1"/>
</dbReference>
<evidence type="ECO:0000256" key="3">
    <source>
        <dbReference type="ARBA" id="ARBA00022630"/>
    </source>
</evidence>
<reference evidence="7 8" key="1">
    <citation type="submission" date="2023-04" db="EMBL/GenBank/DDBJ databases">
        <title>Genome Sequence of Selenomonas sputigena ATCC 33150.</title>
        <authorList>
            <person name="Miller D.P."/>
            <person name="Anvari S."/>
            <person name="Polson S.W."/>
            <person name="Macdonald M."/>
            <person name="Mcdowell J.V."/>
        </authorList>
    </citation>
    <scope>NUCLEOTIDE SEQUENCE [LARGE SCALE GENOMIC DNA]</scope>
    <source>
        <strain evidence="7 8">ATCC 33150</strain>
    </source>
</reference>
<accession>A0ABV3X8X6</accession>
<evidence type="ECO:0000256" key="5">
    <source>
        <dbReference type="ARBA" id="ARBA00023002"/>
    </source>
</evidence>
<evidence type="ECO:0000256" key="1">
    <source>
        <dbReference type="ARBA" id="ARBA00001917"/>
    </source>
</evidence>
<dbReference type="PANTHER" id="PTHR43673:SF2">
    <property type="entry name" value="NITROREDUCTASE"/>
    <property type="match status" value="1"/>
</dbReference>
<keyword evidence="5" id="KW-0560">Oxidoreductase</keyword>
<evidence type="ECO:0000256" key="2">
    <source>
        <dbReference type="ARBA" id="ARBA00007118"/>
    </source>
</evidence>
<dbReference type="EMBL" id="JARVLH010000006">
    <property type="protein sequence ID" value="MEX5285943.1"/>
    <property type="molecule type" value="Genomic_DNA"/>
</dbReference>
<evidence type="ECO:0000313" key="7">
    <source>
        <dbReference type="EMBL" id="MEX5285943.1"/>
    </source>
</evidence>
<evidence type="ECO:0000259" key="6">
    <source>
        <dbReference type="Pfam" id="PF00881"/>
    </source>
</evidence>
<evidence type="ECO:0000313" key="8">
    <source>
        <dbReference type="Proteomes" id="UP001559623"/>
    </source>
</evidence>
<organism evidence="7 8">
    <name type="scientific">Selenomonas sputigena</name>
    <dbReference type="NCBI Taxonomy" id="69823"/>
    <lineage>
        <taxon>Bacteria</taxon>
        <taxon>Bacillati</taxon>
        <taxon>Bacillota</taxon>
        <taxon>Negativicutes</taxon>
        <taxon>Selenomonadales</taxon>
        <taxon>Selenomonadaceae</taxon>
        <taxon>Selenomonas</taxon>
    </lineage>
</organism>
<dbReference type="PANTHER" id="PTHR43673">
    <property type="entry name" value="NAD(P)H NITROREDUCTASE YDGI-RELATED"/>
    <property type="match status" value="1"/>
</dbReference>
<proteinExistence type="inferred from homology"/>
<dbReference type="InterPro" id="IPR000415">
    <property type="entry name" value="Nitroreductase-like"/>
</dbReference>
<dbReference type="InterPro" id="IPR029479">
    <property type="entry name" value="Nitroreductase"/>
</dbReference>
<feature type="domain" description="Nitroreductase" evidence="6">
    <location>
        <begin position="8"/>
        <end position="122"/>
    </location>
</feature>
<keyword evidence="8" id="KW-1185">Reference proteome</keyword>
<dbReference type="Proteomes" id="UP001559623">
    <property type="component" value="Unassembled WGS sequence"/>
</dbReference>
<keyword evidence="4" id="KW-0288">FMN</keyword>
<keyword evidence="3" id="KW-0285">Flavoprotein</keyword>
<comment type="cofactor">
    <cofactor evidence="1">
        <name>FMN</name>
        <dbReference type="ChEBI" id="CHEBI:58210"/>
    </cofactor>
</comment>
<gene>
    <name evidence="7" type="ORF">QCO44_09945</name>
</gene>
<comment type="caution">
    <text evidence="7">The sequence shown here is derived from an EMBL/GenBank/DDBJ whole genome shotgun (WGS) entry which is preliminary data.</text>
</comment>
<dbReference type="Gene3D" id="3.40.109.10">
    <property type="entry name" value="NADH Oxidase"/>
    <property type="match status" value="1"/>
</dbReference>
<dbReference type="Pfam" id="PF00881">
    <property type="entry name" value="Nitroreductase"/>
    <property type="match status" value="1"/>
</dbReference>
<dbReference type="RefSeq" id="WP_368847663.1">
    <property type="nucleotide sequence ID" value="NZ_CP194411.1"/>
</dbReference>
<comment type="similarity">
    <text evidence="2">Belongs to the nitroreductase family.</text>
</comment>
<name>A0ABV3X8X6_9FIRM</name>